<organism evidence="9 10">
    <name type="scientific">Mesosutterella multiformis</name>
    <dbReference type="NCBI Taxonomy" id="2259133"/>
    <lineage>
        <taxon>Bacteria</taxon>
        <taxon>Pseudomonadati</taxon>
        <taxon>Pseudomonadota</taxon>
        <taxon>Betaproteobacteria</taxon>
        <taxon>Burkholderiales</taxon>
        <taxon>Sutterellaceae</taxon>
        <taxon>Mesosutterella</taxon>
    </lineage>
</organism>
<evidence type="ECO:0000256" key="5">
    <source>
        <dbReference type="ARBA" id="ARBA00022692"/>
    </source>
</evidence>
<dbReference type="PANTHER" id="PTHR33508">
    <property type="entry name" value="UPF0056 MEMBRANE PROTEIN YHCE"/>
    <property type="match status" value="1"/>
</dbReference>
<dbReference type="GO" id="GO:0005886">
    <property type="term" value="C:plasma membrane"/>
    <property type="evidence" value="ECO:0007669"/>
    <property type="project" value="UniProtKB-SubCell"/>
</dbReference>
<evidence type="ECO:0000256" key="3">
    <source>
        <dbReference type="ARBA" id="ARBA00022475"/>
    </source>
</evidence>
<dbReference type="NCBIfam" id="NF008228">
    <property type="entry name" value="PRK10995.1"/>
    <property type="match status" value="1"/>
</dbReference>
<evidence type="ECO:0000256" key="4">
    <source>
        <dbReference type="ARBA" id="ARBA00022519"/>
    </source>
</evidence>
<dbReference type="EMBL" id="BGZJ01000001">
    <property type="protein sequence ID" value="GBO94257.1"/>
    <property type="molecule type" value="Genomic_DNA"/>
</dbReference>
<keyword evidence="4" id="KW-0997">Cell inner membrane</keyword>
<dbReference type="Proteomes" id="UP000266091">
    <property type="component" value="Unassembled WGS sequence"/>
</dbReference>
<evidence type="ECO:0000256" key="1">
    <source>
        <dbReference type="ARBA" id="ARBA00004429"/>
    </source>
</evidence>
<keyword evidence="10" id="KW-1185">Reference proteome</keyword>
<protein>
    <recommendedName>
        <fullName evidence="8">UPF0056 membrane protein</fullName>
    </recommendedName>
</protein>
<gene>
    <name evidence="9" type="ORF">MESMUL_16110</name>
</gene>
<comment type="similarity">
    <text evidence="2 8">Belongs to the UPF0056 (MarC) family.</text>
</comment>
<feature type="transmembrane region" description="Helical" evidence="8">
    <location>
        <begin position="202"/>
        <end position="224"/>
    </location>
</feature>
<evidence type="ECO:0000256" key="6">
    <source>
        <dbReference type="ARBA" id="ARBA00022989"/>
    </source>
</evidence>
<dbReference type="NCBIfam" id="TIGR00427">
    <property type="entry name" value="NAAT family transporter"/>
    <property type="match status" value="1"/>
</dbReference>
<keyword evidence="6 8" id="KW-1133">Transmembrane helix</keyword>
<feature type="transmembrane region" description="Helical" evidence="8">
    <location>
        <begin position="21"/>
        <end position="45"/>
    </location>
</feature>
<evidence type="ECO:0000256" key="2">
    <source>
        <dbReference type="ARBA" id="ARBA00009784"/>
    </source>
</evidence>
<dbReference type="PANTHER" id="PTHR33508:SF2">
    <property type="entry name" value="UPF0056 INNER MEMBRANE PROTEIN MARC"/>
    <property type="match status" value="1"/>
</dbReference>
<sequence length="226" mass="23406">MILSIKPEKAGRMESAITSSFFLGALVSLVVITNPLTKIPLFLSLTEGWSSGRRRSEAAHAALDAFFIMVASLVAGNLLLSFFGISYGAMRIAGGFVVAVIGNQMLFGVKTPNDSEHGEKGSDGCAFFPLAMPGIAGPGTIAVVIGFSTQIAEADGLQTKAAMFAAVTAAAALSSFLTWAVMRGADSCSKALGPSGTRVLTKIMGFLLISIGIQFVGSGILTFFPK</sequence>
<dbReference type="RefSeq" id="WP_235005629.1">
    <property type="nucleotide sequence ID" value="NZ_BHWA01000009.1"/>
</dbReference>
<keyword evidence="7 8" id="KW-0472">Membrane</keyword>
<dbReference type="InterPro" id="IPR002771">
    <property type="entry name" value="Multi_antbiot-R_MarC"/>
</dbReference>
<dbReference type="AlphaFoldDB" id="A0A388SD55"/>
<keyword evidence="3" id="KW-1003">Cell membrane</keyword>
<dbReference type="Pfam" id="PF01914">
    <property type="entry name" value="MarC"/>
    <property type="match status" value="1"/>
</dbReference>
<evidence type="ECO:0000256" key="7">
    <source>
        <dbReference type="ARBA" id="ARBA00023136"/>
    </source>
</evidence>
<comment type="subcellular location">
    <subcellularLocation>
        <location evidence="1">Cell inner membrane</location>
        <topology evidence="1">Multi-pass membrane protein</topology>
    </subcellularLocation>
    <subcellularLocation>
        <location evidence="8">Cell membrane</location>
        <topology evidence="8">Multi-pass membrane protein</topology>
    </subcellularLocation>
</comment>
<keyword evidence="5 8" id="KW-0812">Transmembrane</keyword>
<proteinExistence type="inferred from homology"/>
<comment type="caution">
    <text evidence="9">The sequence shown here is derived from an EMBL/GenBank/DDBJ whole genome shotgun (WGS) entry which is preliminary data.</text>
</comment>
<accession>A0A388SD55</accession>
<reference evidence="9 10" key="1">
    <citation type="journal article" date="2018" name="Int. J. Syst. Evol. Microbiol.">
        <title>Mesosutterella multiformis gen. nov., sp. nov., a member of the family Sutterellaceae and Sutterella megalosphaeroides sp. nov., isolated from human faeces.</title>
        <authorList>
            <person name="Sakamoto M."/>
            <person name="Ikeyama N."/>
            <person name="Kunihiro T."/>
            <person name="Iino T."/>
            <person name="Yuki M."/>
            <person name="Ohkuma M."/>
        </authorList>
    </citation>
    <scope>NUCLEOTIDE SEQUENCE [LARGE SCALE GENOMIC DNA]</scope>
    <source>
        <strain evidence="9 10">4NBBH2</strain>
    </source>
</reference>
<accession>A0A401LM70</accession>
<name>A0A388SD55_9BURK</name>
<evidence type="ECO:0000256" key="8">
    <source>
        <dbReference type="RuleBase" id="RU362048"/>
    </source>
</evidence>
<feature type="transmembrane region" description="Helical" evidence="8">
    <location>
        <begin position="161"/>
        <end position="182"/>
    </location>
</feature>
<feature type="transmembrane region" description="Helical" evidence="8">
    <location>
        <begin position="65"/>
        <end position="85"/>
    </location>
</feature>
<feature type="transmembrane region" description="Helical" evidence="8">
    <location>
        <begin position="92"/>
        <end position="110"/>
    </location>
</feature>
<feature type="transmembrane region" description="Helical" evidence="8">
    <location>
        <begin position="130"/>
        <end position="149"/>
    </location>
</feature>
<evidence type="ECO:0000313" key="10">
    <source>
        <dbReference type="Proteomes" id="UP000266091"/>
    </source>
</evidence>
<evidence type="ECO:0000313" key="9">
    <source>
        <dbReference type="EMBL" id="GBO94257.1"/>
    </source>
</evidence>